<feature type="domain" description="USP" evidence="11">
    <location>
        <begin position="257"/>
        <end position="585"/>
    </location>
</feature>
<evidence type="ECO:0000256" key="5">
    <source>
        <dbReference type="ARBA" id="ARBA00022771"/>
    </source>
</evidence>
<dbReference type="InterPro" id="IPR033809">
    <property type="entry name" value="USP39"/>
</dbReference>
<evidence type="ECO:0000256" key="1">
    <source>
        <dbReference type="ARBA" id="ARBA00004123"/>
    </source>
</evidence>
<dbReference type="Pfam" id="PF02037">
    <property type="entry name" value="SAP"/>
    <property type="match status" value="1"/>
</dbReference>
<dbReference type="PROSITE" id="PS50800">
    <property type="entry name" value="SAP"/>
    <property type="match status" value="1"/>
</dbReference>
<evidence type="ECO:0000256" key="8">
    <source>
        <dbReference type="ARBA" id="ARBA00023242"/>
    </source>
</evidence>
<dbReference type="InterPro" id="IPR001394">
    <property type="entry name" value="Peptidase_C19_UCH"/>
</dbReference>
<dbReference type="GO" id="GO:0008270">
    <property type="term" value="F:zinc ion binding"/>
    <property type="evidence" value="ECO:0007669"/>
    <property type="project" value="UniProtKB-KW"/>
</dbReference>
<gene>
    <name evidence="14" type="ORF">CROQUDRAFT_655439</name>
</gene>
<dbReference type="SUPFAM" id="SSF57850">
    <property type="entry name" value="RING/U-box"/>
    <property type="match status" value="1"/>
</dbReference>
<dbReference type="InterPro" id="IPR050185">
    <property type="entry name" value="Ub_carboxyl-term_hydrolase"/>
</dbReference>
<dbReference type="SMART" id="SM00290">
    <property type="entry name" value="ZnF_UBP"/>
    <property type="match status" value="1"/>
</dbReference>
<dbReference type="SUPFAM" id="SSF54001">
    <property type="entry name" value="Cysteine proteinases"/>
    <property type="match status" value="1"/>
</dbReference>
<evidence type="ECO:0000256" key="9">
    <source>
        <dbReference type="PROSITE-ProRule" id="PRU00502"/>
    </source>
</evidence>
<feature type="compositionally biased region" description="Pro residues" evidence="10">
    <location>
        <begin position="55"/>
        <end position="71"/>
    </location>
</feature>
<keyword evidence="4" id="KW-0747">Spliceosome</keyword>
<evidence type="ECO:0000259" key="11">
    <source>
        <dbReference type="PROSITE" id="PS50235"/>
    </source>
</evidence>
<dbReference type="OrthoDB" id="10263353at2759"/>
<evidence type="ECO:0000313" key="14">
    <source>
        <dbReference type="EMBL" id="KAG0148058.1"/>
    </source>
</evidence>
<dbReference type="EMBL" id="MU167241">
    <property type="protein sequence ID" value="KAG0148058.1"/>
    <property type="molecule type" value="Genomic_DNA"/>
</dbReference>
<keyword evidence="15" id="KW-1185">Reference proteome</keyword>
<keyword evidence="2" id="KW-0507">mRNA processing</keyword>
<feature type="compositionally biased region" description="Polar residues" evidence="10">
    <location>
        <begin position="95"/>
        <end position="106"/>
    </location>
</feature>
<reference evidence="14" key="1">
    <citation type="submission" date="2013-11" db="EMBL/GenBank/DDBJ databases">
        <title>Genome sequence of the fusiform rust pathogen reveals effectors for host alternation and coevolution with pine.</title>
        <authorList>
            <consortium name="DOE Joint Genome Institute"/>
            <person name="Smith K."/>
            <person name="Pendleton A."/>
            <person name="Kubisiak T."/>
            <person name="Anderson C."/>
            <person name="Salamov A."/>
            <person name="Aerts A."/>
            <person name="Riley R."/>
            <person name="Clum A."/>
            <person name="Lindquist E."/>
            <person name="Ence D."/>
            <person name="Campbell M."/>
            <person name="Kronenberg Z."/>
            <person name="Feau N."/>
            <person name="Dhillon B."/>
            <person name="Hamelin R."/>
            <person name="Burleigh J."/>
            <person name="Smith J."/>
            <person name="Yandell M."/>
            <person name="Nelson C."/>
            <person name="Grigoriev I."/>
            <person name="Davis J."/>
        </authorList>
    </citation>
    <scope>NUCLEOTIDE SEQUENCE</scope>
    <source>
        <strain evidence="14">G11</strain>
    </source>
</reference>
<dbReference type="InterPro" id="IPR003034">
    <property type="entry name" value="SAP_dom"/>
</dbReference>
<name>A0A9P6TES7_9BASI</name>
<dbReference type="PANTHER" id="PTHR21646:SF16">
    <property type="entry name" value="U4_U6.U5 TRI-SNRNP-ASSOCIATED PROTEIN 2"/>
    <property type="match status" value="1"/>
</dbReference>
<dbReference type="InterPro" id="IPR038765">
    <property type="entry name" value="Papain-like_cys_pep_sf"/>
</dbReference>
<dbReference type="Gene3D" id="3.90.70.10">
    <property type="entry name" value="Cysteine proteinases"/>
    <property type="match status" value="1"/>
</dbReference>
<dbReference type="Pfam" id="PF02148">
    <property type="entry name" value="zf-UBP"/>
    <property type="match status" value="1"/>
</dbReference>
<evidence type="ECO:0000256" key="2">
    <source>
        <dbReference type="ARBA" id="ARBA00022664"/>
    </source>
</evidence>
<feature type="region of interest" description="Disordered" evidence="10">
    <location>
        <begin position="88"/>
        <end position="112"/>
    </location>
</feature>
<dbReference type="GO" id="GO:0000245">
    <property type="term" value="P:spliceosomal complex assembly"/>
    <property type="evidence" value="ECO:0007669"/>
    <property type="project" value="InterPro"/>
</dbReference>
<dbReference type="SUPFAM" id="SSF68906">
    <property type="entry name" value="SAP domain"/>
    <property type="match status" value="1"/>
</dbReference>
<dbReference type="InterPro" id="IPR013083">
    <property type="entry name" value="Znf_RING/FYVE/PHD"/>
</dbReference>
<feature type="domain" description="SAP" evidence="13">
    <location>
        <begin position="4"/>
        <end position="38"/>
    </location>
</feature>
<evidence type="ECO:0000256" key="4">
    <source>
        <dbReference type="ARBA" id="ARBA00022728"/>
    </source>
</evidence>
<protein>
    <submittedName>
        <fullName evidence="14">Uncharacterized protein</fullName>
    </submittedName>
</protein>
<dbReference type="Gene3D" id="1.10.720.30">
    <property type="entry name" value="SAP domain"/>
    <property type="match status" value="1"/>
</dbReference>
<sequence>MDELKKLKVTQLKERLKELGLSLTGKKDELIQRILDHDHQTAEQPSVSLDQQTNPPSPPPTIPPLTPPPPELQELPPSKRVRISPALATEPNGHNGVNVSEPAQGQQEEEIVEEEEDDMSDLEAGPTLAVGGTGSDLYLDTVNRDMLDFDFERLCSVTLSNINIYACLVCGKYFQGRSRTSPAYAHSIGCDHHVFINLQSEKVYVLPDGYEVSDPSLDDIKYLLNPTFTPELLRRLDAGLHPPAFDLHATSYLPGFVGLNNIKANDYLNVVVHALAHVPPLRDYLICRASATDSELVRRFATLLRKLWNPRAFKAQVSPHEFGQEVSTRSGRRFRLTEQADPLEFLGWLLNTLHSDLGGSKKVIAGSPTSIIDAAFRGEVRVEEHSILTRPDTGEVGQKPKFDLGVEVNKIKRPFLFLTIDLPPPPVFQDSVQKNIIPQVNLSQVLSKYDGTSIIENSGKLKKHKCTNLPPYLILHIKRFTSNNFVEEKNPTIVNFQTHDINMQSYTDEIETETLNLNYDLLSNITYFSVAGTAKEESQWKVQVHTRPDIKGEEKWFQIQDLIVEEVNRQMVFLGESYIQVWERKGIPNKLEFKKPDVNLSDIKNKNKSKAKKVMTNI</sequence>
<dbReference type="PROSITE" id="PS50271">
    <property type="entry name" value="ZF_UBP"/>
    <property type="match status" value="1"/>
</dbReference>
<comment type="subcellular location">
    <subcellularLocation>
        <location evidence="1">Nucleus</location>
    </subcellularLocation>
</comment>
<evidence type="ECO:0000256" key="3">
    <source>
        <dbReference type="ARBA" id="ARBA00022723"/>
    </source>
</evidence>
<dbReference type="InterPro" id="IPR001607">
    <property type="entry name" value="Znf_UBP"/>
</dbReference>
<keyword evidence="8" id="KW-0539">Nucleus</keyword>
<dbReference type="InterPro" id="IPR028889">
    <property type="entry name" value="USP"/>
</dbReference>
<feature type="domain" description="UBP-type" evidence="12">
    <location>
        <begin position="134"/>
        <end position="231"/>
    </location>
</feature>
<keyword evidence="5 9" id="KW-0863">Zinc-finger</keyword>
<evidence type="ECO:0000256" key="6">
    <source>
        <dbReference type="ARBA" id="ARBA00022833"/>
    </source>
</evidence>
<dbReference type="GO" id="GO:0005681">
    <property type="term" value="C:spliceosomal complex"/>
    <property type="evidence" value="ECO:0007669"/>
    <property type="project" value="UniProtKB-KW"/>
</dbReference>
<evidence type="ECO:0000256" key="7">
    <source>
        <dbReference type="ARBA" id="ARBA00023187"/>
    </source>
</evidence>
<organism evidence="14 15">
    <name type="scientific">Cronartium quercuum f. sp. fusiforme G11</name>
    <dbReference type="NCBI Taxonomy" id="708437"/>
    <lineage>
        <taxon>Eukaryota</taxon>
        <taxon>Fungi</taxon>
        <taxon>Dikarya</taxon>
        <taxon>Basidiomycota</taxon>
        <taxon>Pucciniomycotina</taxon>
        <taxon>Pucciniomycetes</taxon>
        <taxon>Pucciniales</taxon>
        <taxon>Coleosporiaceae</taxon>
        <taxon>Cronartium</taxon>
    </lineage>
</organism>
<dbReference type="CDD" id="cd02669">
    <property type="entry name" value="Peptidase_C19M"/>
    <property type="match status" value="1"/>
</dbReference>
<dbReference type="GO" id="GO:0004843">
    <property type="term" value="F:cysteine-type deubiquitinase activity"/>
    <property type="evidence" value="ECO:0007669"/>
    <property type="project" value="InterPro"/>
</dbReference>
<keyword evidence="7" id="KW-0508">mRNA splicing</keyword>
<keyword evidence="6" id="KW-0862">Zinc</keyword>
<evidence type="ECO:0000313" key="15">
    <source>
        <dbReference type="Proteomes" id="UP000886653"/>
    </source>
</evidence>
<dbReference type="AlphaFoldDB" id="A0A9P6TES7"/>
<dbReference type="Pfam" id="PF00443">
    <property type="entry name" value="UCH"/>
    <property type="match status" value="1"/>
</dbReference>
<dbReference type="Gene3D" id="3.30.40.10">
    <property type="entry name" value="Zinc/RING finger domain, C3HC4 (zinc finger)"/>
    <property type="match status" value="1"/>
</dbReference>
<evidence type="ECO:0000259" key="12">
    <source>
        <dbReference type="PROSITE" id="PS50271"/>
    </source>
</evidence>
<dbReference type="PROSITE" id="PS50235">
    <property type="entry name" value="USP_3"/>
    <property type="match status" value="1"/>
</dbReference>
<dbReference type="GO" id="GO:0016579">
    <property type="term" value="P:protein deubiquitination"/>
    <property type="evidence" value="ECO:0007669"/>
    <property type="project" value="InterPro"/>
</dbReference>
<feature type="region of interest" description="Disordered" evidence="10">
    <location>
        <begin position="34"/>
        <end position="76"/>
    </location>
</feature>
<comment type="caution">
    <text evidence="14">The sequence shown here is derived from an EMBL/GenBank/DDBJ whole genome shotgun (WGS) entry which is preliminary data.</text>
</comment>
<dbReference type="PANTHER" id="PTHR21646">
    <property type="entry name" value="UBIQUITIN CARBOXYL-TERMINAL HYDROLASE"/>
    <property type="match status" value="1"/>
</dbReference>
<evidence type="ECO:0000256" key="10">
    <source>
        <dbReference type="SAM" id="MobiDB-lite"/>
    </source>
</evidence>
<accession>A0A9P6TES7</accession>
<dbReference type="InterPro" id="IPR036361">
    <property type="entry name" value="SAP_dom_sf"/>
</dbReference>
<feature type="compositionally biased region" description="Polar residues" evidence="10">
    <location>
        <begin position="42"/>
        <end position="54"/>
    </location>
</feature>
<proteinExistence type="predicted"/>
<dbReference type="SMART" id="SM00513">
    <property type="entry name" value="SAP"/>
    <property type="match status" value="1"/>
</dbReference>
<dbReference type="Proteomes" id="UP000886653">
    <property type="component" value="Unassembled WGS sequence"/>
</dbReference>
<keyword evidence="3" id="KW-0479">Metal-binding</keyword>
<evidence type="ECO:0000259" key="13">
    <source>
        <dbReference type="PROSITE" id="PS50800"/>
    </source>
</evidence>